<sequence>MKKHNRTGKLLYFIGILLFAIGFTLNQTIGIIEAPEPYTSFSIPLIVIGIILLVASNFFKSSK</sequence>
<evidence type="ECO:0000256" key="1">
    <source>
        <dbReference type="SAM" id="Phobius"/>
    </source>
</evidence>
<dbReference type="AlphaFoldDB" id="A0A494YTM3"/>
<keyword evidence="1" id="KW-1133">Transmembrane helix</keyword>
<name>A0A494YTM3_9BACI</name>
<evidence type="ECO:0000313" key="3">
    <source>
        <dbReference type="Proteomes" id="UP000281813"/>
    </source>
</evidence>
<evidence type="ECO:0000313" key="2">
    <source>
        <dbReference type="EMBL" id="RKQ13462.1"/>
    </source>
</evidence>
<feature type="transmembrane region" description="Helical" evidence="1">
    <location>
        <begin position="38"/>
        <end position="59"/>
    </location>
</feature>
<dbReference type="EMBL" id="RBZO01000030">
    <property type="protein sequence ID" value="RKQ13462.1"/>
    <property type="molecule type" value="Genomic_DNA"/>
</dbReference>
<accession>A0A494YTM3</accession>
<dbReference type="RefSeq" id="WP_121133572.1">
    <property type="nucleotide sequence ID" value="NZ_RBZO01000030.1"/>
</dbReference>
<proteinExistence type="predicted"/>
<keyword evidence="1" id="KW-0812">Transmembrane</keyword>
<keyword evidence="1" id="KW-0472">Membrane</keyword>
<organism evidence="2 3">
    <name type="scientific">Oceanobacillus bengalensis</name>
    <dbReference type="NCBI Taxonomy" id="1435466"/>
    <lineage>
        <taxon>Bacteria</taxon>
        <taxon>Bacillati</taxon>
        <taxon>Bacillota</taxon>
        <taxon>Bacilli</taxon>
        <taxon>Bacillales</taxon>
        <taxon>Bacillaceae</taxon>
        <taxon>Oceanobacillus</taxon>
    </lineage>
</organism>
<keyword evidence="3" id="KW-1185">Reference proteome</keyword>
<reference evidence="2 3" key="1">
    <citation type="journal article" date="2015" name="Antonie Van Leeuwenhoek">
        <title>Oceanobacillus bengalensis sp. nov., a bacterium isolated from seawater of the Bay of Bengal.</title>
        <authorList>
            <person name="Yongchang O."/>
            <person name="Xiang W."/>
            <person name="Wang G."/>
        </authorList>
    </citation>
    <scope>NUCLEOTIDE SEQUENCE [LARGE SCALE GENOMIC DNA]</scope>
    <source>
        <strain evidence="2 3">MCCC 1K00260</strain>
    </source>
</reference>
<feature type="transmembrane region" description="Helical" evidence="1">
    <location>
        <begin position="12"/>
        <end position="32"/>
    </location>
</feature>
<comment type="caution">
    <text evidence="2">The sequence shown here is derived from an EMBL/GenBank/DDBJ whole genome shotgun (WGS) entry which is preliminary data.</text>
</comment>
<evidence type="ECO:0008006" key="4">
    <source>
        <dbReference type="Google" id="ProtNLM"/>
    </source>
</evidence>
<protein>
    <recommendedName>
        <fullName evidence="4">DUF3955 domain-containing protein</fullName>
    </recommendedName>
</protein>
<gene>
    <name evidence="2" type="ORF">D8M05_15925</name>
</gene>
<dbReference type="Proteomes" id="UP000281813">
    <property type="component" value="Unassembled WGS sequence"/>
</dbReference>